<dbReference type="Proteomes" id="UP000054560">
    <property type="component" value="Unassembled WGS sequence"/>
</dbReference>
<feature type="transmembrane region" description="Helical" evidence="1">
    <location>
        <begin position="191"/>
        <end position="214"/>
    </location>
</feature>
<keyword evidence="3" id="KW-1185">Reference proteome</keyword>
<dbReference type="GeneID" id="25915550"/>
<sequence length="215" mass="23807">MSIARAMSGITCYTLVTISYLLFYTAYSKTAKTLVLGDLLDVLFVRKSIDHTLVQWNKVISLAGITCLAFSFTPHFNHVCDLDELLWVSIISLQVHAMYSIYKYYGSPNIPELLTFPQAFTQMNAAGPKDRLIAKKKLSIVLGACGNMILAAYQYGLLPLTPVKGMLVVLLGVMHFYFMEIDFKDQLQVRPWGFLGFVAPAVCLVVGPLAVAGLL</sequence>
<reference evidence="2 3" key="1">
    <citation type="submission" date="2011-02" db="EMBL/GenBank/DDBJ databases">
        <title>The Genome Sequence of Sphaeroforma arctica JP610.</title>
        <authorList>
            <consortium name="The Broad Institute Genome Sequencing Platform"/>
            <person name="Russ C."/>
            <person name="Cuomo C."/>
            <person name="Young S.K."/>
            <person name="Zeng Q."/>
            <person name="Gargeya S."/>
            <person name="Alvarado L."/>
            <person name="Berlin A."/>
            <person name="Chapman S.B."/>
            <person name="Chen Z."/>
            <person name="Freedman E."/>
            <person name="Gellesch M."/>
            <person name="Goldberg J."/>
            <person name="Griggs A."/>
            <person name="Gujja S."/>
            <person name="Heilman E."/>
            <person name="Heiman D."/>
            <person name="Howarth C."/>
            <person name="Mehta T."/>
            <person name="Neiman D."/>
            <person name="Pearson M."/>
            <person name="Roberts A."/>
            <person name="Saif S."/>
            <person name="Shea T."/>
            <person name="Shenoy N."/>
            <person name="Sisk P."/>
            <person name="Stolte C."/>
            <person name="Sykes S."/>
            <person name="White J."/>
            <person name="Yandava C."/>
            <person name="Burger G."/>
            <person name="Gray M.W."/>
            <person name="Holland P.W.H."/>
            <person name="King N."/>
            <person name="Lang F.B.F."/>
            <person name="Roger A.J."/>
            <person name="Ruiz-Trillo I."/>
            <person name="Haas B."/>
            <person name="Nusbaum C."/>
            <person name="Birren B."/>
        </authorList>
    </citation>
    <scope>NUCLEOTIDE SEQUENCE [LARGE SCALE GENOMIC DNA]</scope>
    <source>
        <strain evidence="2 3">JP610</strain>
    </source>
</reference>
<dbReference type="eggNOG" id="ENOG502SV07">
    <property type="taxonomic scope" value="Eukaryota"/>
</dbReference>
<dbReference type="AlphaFoldDB" id="A0A0L0F741"/>
<evidence type="ECO:0000256" key="1">
    <source>
        <dbReference type="SAM" id="Phobius"/>
    </source>
</evidence>
<dbReference type="EMBL" id="KQ247119">
    <property type="protein sequence ID" value="KNC72396.1"/>
    <property type="molecule type" value="Genomic_DNA"/>
</dbReference>
<proteinExistence type="predicted"/>
<feature type="transmembrane region" description="Helical" evidence="1">
    <location>
        <begin position="6"/>
        <end position="27"/>
    </location>
</feature>
<keyword evidence="1" id="KW-0812">Transmembrane</keyword>
<evidence type="ECO:0000313" key="3">
    <source>
        <dbReference type="Proteomes" id="UP000054560"/>
    </source>
</evidence>
<evidence type="ECO:0000313" key="2">
    <source>
        <dbReference type="EMBL" id="KNC72396.1"/>
    </source>
</evidence>
<keyword evidence="1" id="KW-1133">Transmembrane helix</keyword>
<organism evidence="2 3">
    <name type="scientific">Sphaeroforma arctica JP610</name>
    <dbReference type="NCBI Taxonomy" id="667725"/>
    <lineage>
        <taxon>Eukaryota</taxon>
        <taxon>Ichthyosporea</taxon>
        <taxon>Ichthyophonida</taxon>
        <taxon>Sphaeroforma</taxon>
    </lineage>
</organism>
<dbReference type="OrthoDB" id="203083at2759"/>
<gene>
    <name evidence="2" type="ORF">SARC_15046</name>
</gene>
<name>A0A0L0F741_9EUKA</name>
<dbReference type="RefSeq" id="XP_014146298.1">
    <property type="nucleotide sequence ID" value="XM_014290823.1"/>
</dbReference>
<feature type="transmembrane region" description="Helical" evidence="1">
    <location>
        <begin position="162"/>
        <end position="179"/>
    </location>
</feature>
<keyword evidence="1" id="KW-0472">Membrane</keyword>
<protein>
    <submittedName>
        <fullName evidence="2">Uncharacterized protein</fullName>
    </submittedName>
</protein>
<accession>A0A0L0F741</accession>